<gene>
    <name evidence="7" type="ORF">FSP39_004917</name>
</gene>
<feature type="transmembrane region" description="Helical" evidence="6">
    <location>
        <begin position="222"/>
        <end position="245"/>
    </location>
</feature>
<feature type="transmembrane region" description="Helical" evidence="6">
    <location>
        <begin position="21"/>
        <end position="44"/>
    </location>
</feature>
<evidence type="ECO:0000313" key="7">
    <source>
        <dbReference type="EMBL" id="KAK3094686.1"/>
    </source>
</evidence>
<sequence length="257" mass="27848">MDKGHAKSLAATAPAVACMKLMLMIFNFVFWVTGIAILAIGIWTKVDLYKYMELSSIYYKESPYVLIGVGAVIVVVGSLGCCCTMKGNSCLLYMYAGFLVIVFVAELSAGCTGFIYKGKLEKGFKEGLTNAIKKYGSNDDITVAMDNMQKQLHCCGNSAYTDWFNSTWGSGKNYSVPESCCRSDVSTVCQNVNVKTVGYNASIYTEGCASTVIDFMQAKMGMIGGVALGISFFQLFGALLACCLAKNINRSKYEQVA</sequence>
<evidence type="ECO:0000256" key="4">
    <source>
        <dbReference type="ARBA" id="ARBA00022989"/>
    </source>
</evidence>
<dbReference type="AlphaFoldDB" id="A0AA88YDT8"/>
<comment type="similarity">
    <text evidence="2 6">Belongs to the tetraspanin (TM4SF) family.</text>
</comment>
<organism evidence="7 8">
    <name type="scientific">Pinctada imbricata</name>
    <name type="common">Atlantic pearl-oyster</name>
    <name type="synonym">Pinctada martensii</name>
    <dbReference type="NCBI Taxonomy" id="66713"/>
    <lineage>
        <taxon>Eukaryota</taxon>
        <taxon>Metazoa</taxon>
        <taxon>Spiralia</taxon>
        <taxon>Lophotrochozoa</taxon>
        <taxon>Mollusca</taxon>
        <taxon>Bivalvia</taxon>
        <taxon>Autobranchia</taxon>
        <taxon>Pteriomorphia</taxon>
        <taxon>Pterioida</taxon>
        <taxon>Pterioidea</taxon>
        <taxon>Pteriidae</taxon>
        <taxon>Pinctada</taxon>
    </lineage>
</organism>
<dbReference type="PANTHER" id="PTHR19282:SF252">
    <property type="entry name" value="TETRASPANIN"/>
    <property type="match status" value="1"/>
</dbReference>
<dbReference type="InterPro" id="IPR008952">
    <property type="entry name" value="Tetraspanin_EC2_sf"/>
</dbReference>
<feature type="transmembrane region" description="Helical" evidence="6">
    <location>
        <begin position="92"/>
        <end position="116"/>
    </location>
</feature>
<dbReference type="Pfam" id="PF00335">
    <property type="entry name" value="Tetraspanin"/>
    <property type="match status" value="1"/>
</dbReference>
<proteinExistence type="inferred from homology"/>
<evidence type="ECO:0000256" key="6">
    <source>
        <dbReference type="RuleBase" id="RU361218"/>
    </source>
</evidence>
<dbReference type="InterPro" id="IPR000301">
    <property type="entry name" value="Tetraspanin_animals"/>
</dbReference>
<keyword evidence="8" id="KW-1185">Reference proteome</keyword>
<dbReference type="GO" id="GO:0005886">
    <property type="term" value="C:plasma membrane"/>
    <property type="evidence" value="ECO:0007669"/>
    <property type="project" value="TreeGrafter"/>
</dbReference>
<name>A0AA88YDT8_PINIB</name>
<comment type="caution">
    <text evidence="7">The sequence shown here is derived from an EMBL/GenBank/DDBJ whole genome shotgun (WGS) entry which is preliminary data.</text>
</comment>
<dbReference type="FunFam" id="1.10.1450.10:FF:000029">
    <property type="entry name" value="Tetraspanin"/>
    <property type="match status" value="1"/>
</dbReference>
<accession>A0AA88YDT8</accession>
<dbReference type="PRINTS" id="PR00259">
    <property type="entry name" value="TMFOUR"/>
</dbReference>
<dbReference type="Proteomes" id="UP001186944">
    <property type="component" value="Unassembled WGS sequence"/>
</dbReference>
<evidence type="ECO:0000256" key="1">
    <source>
        <dbReference type="ARBA" id="ARBA00004141"/>
    </source>
</evidence>
<dbReference type="Gene3D" id="1.10.1450.10">
    <property type="entry name" value="Tetraspanin"/>
    <property type="match status" value="1"/>
</dbReference>
<comment type="subcellular location">
    <subcellularLocation>
        <location evidence="1 6">Membrane</location>
        <topology evidence="1 6">Multi-pass membrane protein</topology>
    </subcellularLocation>
</comment>
<evidence type="ECO:0000313" key="8">
    <source>
        <dbReference type="Proteomes" id="UP001186944"/>
    </source>
</evidence>
<feature type="transmembrane region" description="Helical" evidence="6">
    <location>
        <begin position="64"/>
        <end position="85"/>
    </location>
</feature>
<reference evidence="7" key="1">
    <citation type="submission" date="2019-08" db="EMBL/GenBank/DDBJ databases">
        <title>The improved chromosome-level genome for the pearl oyster Pinctada fucata martensii using PacBio sequencing and Hi-C.</title>
        <authorList>
            <person name="Zheng Z."/>
        </authorList>
    </citation>
    <scope>NUCLEOTIDE SEQUENCE</scope>
    <source>
        <strain evidence="7">ZZ-2019</strain>
        <tissue evidence="7">Adductor muscle</tissue>
    </source>
</reference>
<dbReference type="EMBL" id="VSWD01000008">
    <property type="protein sequence ID" value="KAK3094686.1"/>
    <property type="molecule type" value="Genomic_DNA"/>
</dbReference>
<dbReference type="PANTHER" id="PTHR19282">
    <property type="entry name" value="TETRASPANIN"/>
    <property type="match status" value="1"/>
</dbReference>
<evidence type="ECO:0000256" key="3">
    <source>
        <dbReference type="ARBA" id="ARBA00022692"/>
    </source>
</evidence>
<keyword evidence="4 6" id="KW-1133">Transmembrane helix</keyword>
<dbReference type="PIRSF" id="PIRSF002419">
    <property type="entry name" value="Tetraspanin"/>
    <property type="match status" value="1"/>
</dbReference>
<dbReference type="InterPro" id="IPR018499">
    <property type="entry name" value="Tetraspanin/Peripherin"/>
</dbReference>
<evidence type="ECO:0000256" key="2">
    <source>
        <dbReference type="ARBA" id="ARBA00006840"/>
    </source>
</evidence>
<dbReference type="SUPFAM" id="SSF48652">
    <property type="entry name" value="Tetraspanin"/>
    <property type="match status" value="1"/>
</dbReference>
<evidence type="ECO:0000256" key="5">
    <source>
        <dbReference type="ARBA" id="ARBA00023136"/>
    </source>
</evidence>
<keyword evidence="5 6" id="KW-0472">Membrane</keyword>
<keyword evidence="3 6" id="KW-0812">Transmembrane</keyword>
<protein>
    <recommendedName>
        <fullName evidence="6">Tetraspanin</fullName>
    </recommendedName>
</protein>